<keyword evidence="2" id="KW-1185">Reference proteome</keyword>
<proteinExistence type="predicted"/>
<reference evidence="1 2" key="1">
    <citation type="submission" date="2019-01" db="EMBL/GenBank/DDBJ databases">
        <authorList>
            <person name="Sayadi A."/>
        </authorList>
    </citation>
    <scope>NUCLEOTIDE SEQUENCE [LARGE SCALE GENOMIC DNA]</scope>
</reference>
<evidence type="ECO:0000313" key="1">
    <source>
        <dbReference type="EMBL" id="VEN34878.1"/>
    </source>
</evidence>
<name>A0A653BH09_CALMS</name>
<protein>
    <submittedName>
        <fullName evidence="1">Uncharacterized protein</fullName>
    </submittedName>
</protein>
<organism evidence="1 2">
    <name type="scientific">Callosobruchus maculatus</name>
    <name type="common">Southern cowpea weevil</name>
    <name type="synonym">Pulse bruchid</name>
    <dbReference type="NCBI Taxonomy" id="64391"/>
    <lineage>
        <taxon>Eukaryota</taxon>
        <taxon>Metazoa</taxon>
        <taxon>Ecdysozoa</taxon>
        <taxon>Arthropoda</taxon>
        <taxon>Hexapoda</taxon>
        <taxon>Insecta</taxon>
        <taxon>Pterygota</taxon>
        <taxon>Neoptera</taxon>
        <taxon>Endopterygota</taxon>
        <taxon>Coleoptera</taxon>
        <taxon>Polyphaga</taxon>
        <taxon>Cucujiformia</taxon>
        <taxon>Chrysomeloidea</taxon>
        <taxon>Chrysomelidae</taxon>
        <taxon>Bruchinae</taxon>
        <taxon>Bruchini</taxon>
        <taxon>Callosobruchus</taxon>
    </lineage>
</organism>
<dbReference type="AlphaFoldDB" id="A0A653BH09"/>
<sequence length="41" mass="5114">MYSYNQRRLACRLCWRSTTSCSRPRLYKWLDVFDCRSYRGD</sequence>
<evidence type="ECO:0000313" key="2">
    <source>
        <dbReference type="Proteomes" id="UP000410492"/>
    </source>
</evidence>
<gene>
    <name evidence="1" type="ORF">CALMAC_LOCUS940</name>
</gene>
<dbReference type="EMBL" id="CAACVG010001059">
    <property type="protein sequence ID" value="VEN34878.1"/>
    <property type="molecule type" value="Genomic_DNA"/>
</dbReference>
<accession>A0A653BH09</accession>
<dbReference type="Proteomes" id="UP000410492">
    <property type="component" value="Unassembled WGS sequence"/>
</dbReference>